<proteinExistence type="predicted"/>
<evidence type="ECO:0000313" key="1">
    <source>
        <dbReference type="EMBL" id="NMH94370.1"/>
    </source>
</evidence>
<dbReference type="Proteomes" id="UP000586918">
    <property type="component" value="Unassembled WGS sequence"/>
</dbReference>
<dbReference type="EMBL" id="JAAXKZ010000107">
    <property type="protein sequence ID" value="NMH94370.1"/>
    <property type="molecule type" value="Genomic_DNA"/>
</dbReference>
<dbReference type="InterPro" id="IPR018721">
    <property type="entry name" value="DUF2252"/>
</dbReference>
<organism evidence="1 2">
    <name type="scientific">Pseudonocardia bannensis</name>
    <dbReference type="NCBI Taxonomy" id="630973"/>
    <lineage>
        <taxon>Bacteria</taxon>
        <taxon>Bacillati</taxon>
        <taxon>Actinomycetota</taxon>
        <taxon>Actinomycetes</taxon>
        <taxon>Pseudonocardiales</taxon>
        <taxon>Pseudonocardiaceae</taxon>
        <taxon>Pseudonocardia</taxon>
    </lineage>
</organism>
<protein>
    <submittedName>
        <fullName evidence="1">DUF2252 family protein</fullName>
    </submittedName>
</protein>
<evidence type="ECO:0000313" key="2">
    <source>
        <dbReference type="Proteomes" id="UP000586918"/>
    </source>
</evidence>
<gene>
    <name evidence="1" type="ORF">HF519_22875</name>
</gene>
<accession>A0A848DNH9</accession>
<sequence length="169" mass="18632">MGHQQRAVRTHERAGHIQDADTGERTCGHRCLLASGGSGVRSLPDIGVRYARSTAARRPRGAHEAVQLARLRTRFGLLDTITETEGFDRILRDVPGLRRLDDGERAKAVDAFERYLDSIPESKRFRGVTYAVRDVAGRSGFGFAHTYAVQVRADHALFVEAFRGGGSRG</sequence>
<dbReference type="Pfam" id="PF10009">
    <property type="entry name" value="DUF2252"/>
    <property type="match status" value="1"/>
</dbReference>
<name>A0A848DNH9_9PSEU</name>
<dbReference type="AlphaFoldDB" id="A0A848DNH9"/>
<keyword evidence="2" id="KW-1185">Reference proteome</keyword>
<reference evidence="1 2" key="1">
    <citation type="submission" date="2020-04" db="EMBL/GenBank/DDBJ databases">
        <authorList>
            <person name="Klaysubun C."/>
            <person name="Duangmal K."/>
            <person name="Lipun K."/>
        </authorList>
    </citation>
    <scope>NUCLEOTIDE SEQUENCE [LARGE SCALE GENOMIC DNA]</scope>
    <source>
        <strain evidence="1 2">DSM 45300</strain>
    </source>
</reference>
<comment type="caution">
    <text evidence="1">The sequence shown here is derived from an EMBL/GenBank/DDBJ whole genome shotgun (WGS) entry which is preliminary data.</text>
</comment>